<protein>
    <submittedName>
        <fullName evidence="3">WGxxGxxG-CTERM domain-containing protein</fullName>
    </submittedName>
</protein>
<dbReference type="NCBIfam" id="NF041742">
    <property type="entry name" value="WGxxGxxG_fam"/>
    <property type="match status" value="1"/>
</dbReference>
<organism evidence="3 4">
    <name type="scientific">Paenibacillus dokdonensis</name>
    <dbReference type="NCBI Taxonomy" id="2567944"/>
    <lineage>
        <taxon>Bacteria</taxon>
        <taxon>Bacillati</taxon>
        <taxon>Bacillota</taxon>
        <taxon>Bacilli</taxon>
        <taxon>Bacillales</taxon>
        <taxon>Paenibacillaceae</taxon>
        <taxon>Paenibacillus</taxon>
    </lineage>
</organism>
<evidence type="ECO:0000256" key="1">
    <source>
        <dbReference type="SAM" id="Phobius"/>
    </source>
</evidence>
<keyword evidence="1" id="KW-0472">Membrane</keyword>
<gene>
    <name evidence="3" type="ORF">P4H66_22320</name>
</gene>
<keyword evidence="2" id="KW-0732">Signal</keyword>
<feature type="transmembrane region" description="Helical" evidence="1">
    <location>
        <begin position="120"/>
        <end position="137"/>
    </location>
</feature>
<proteinExistence type="predicted"/>
<sequence length="147" mass="15630">MKRQIKSGLLVAGLSLMLAVPAYAHTAAENGGNGGMGNGMGTAKTNNGSNYKVNEVGTGSNYDVSVYGTSTGSQYLNTNNRMIDTGRMETTNYNGNRPDMLSNSTDRGLHTNSTTTNRGVGNWGWLGLLGLFGLAGMRNRNSDRERS</sequence>
<comment type="caution">
    <text evidence="3">The sequence shown here is derived from an EMBL/GenBank/DDBJ whole genome shotgun (WGS) entry which is preliminary data.</text>
</comment>
<evidence type="ECO:0000313" key="3">
    <source>
        <dbReference type="EMBL" id="MEC0242552.1"/>
    </source>
</evidence>
<evidence type="ECO:0000256" key="2">
    <source>
        <dbReference type="SAM" id="SignalP"/>
    </source>
</evidence>
<evidence type="ECO:0000313" key="4">
    <source>
        <dbReference type="Proteomes" id="UP001344632"/>
    </source>
</evidence>
<dbReference type="Proteomes" id="UP001344632">
    <property type="component" value="Unassembled WGS sequence"/>
</dbReference>
<reference evidence="3 4" key="1">
    <citation type="submission" date="2023-03" db="EMBL/GenBank/DDBJ databases">
        <title>Bacillus Genome Sequencing.</title>
        <authorList>
            <person name="Dunlap C."/>
        </authorList>
    </citation>
    <scope>NUCLEOTIDE SEQUENCE [LARGE SCALE GENOMIC DNA]</scope>
    <source>
        <strain evidence="3 4">BD-525</strain>
    </source>
</reference>
<feature type="signal peptide" evidence="2">
    <location>
        <begin position="1"/>
        <end position="24"/>
    </location>
</feature>
<dbReference type="EMBL" id="JARLKZ010000016">
    <property type="protein sequence ID" value="MEC0242552.1"/>
    <property type="molecule type" value="Genomic_DNA"/>
</dbReference>
<keyword evidence="1" id="KW-1133">Transmembrane helix</keyword>
<dbReference type="NCBIfam" id="NF038039">
    <property type="entry name" value="WGxxGxxG-CTERM"/>
    <property type="match status" value="1"/>
</dbReference>
<keyword evidence="1" id="KW-0812">Transmembrane</keyword>
<accession>A0ABU6GS25</accession>
<feature type="chain" id="PRO_5046630302" evidence="2">
    <location>
        <begin position="25"/>
        <end position="147"/>
    </location>
</feature>
<name>A0ABU6GS25_9BACL</name>
<keyword evidence="4" id="KW-1185">Reference proteome</keyword>
<dbReference type="RefSeq" id="WP_326090326.1">
    <property type="nucleotide sequence ID" value="NZ_JARLKZ010000016.1"/>
</dbReference>